<dbReference type="AlphaFoldDB" id="A0AAW2N9V3"/>
<gene>
    <name evidence="2" type="ORF">Sangu_1440700</name>
</gene>
<reference evidence="2" key="1">
    <citation type="submission" date="2020-06" db="EMBL/GenBank/DDBJ databases">
        <authorList>
            <person name="Li T."/>
            <person name="Hu X."/>
            <person name="Zhang T."/>
            <person name="Song X."/>
            <person name="Zhang H."/>
            <person name="Dai N."/>
            <person name="Sheng W."/>
            <person name="Hou X."/>
            <person name="Wei L."/>
        </authorList>
    </citation>
    <scope>NUCLEOTIDE SEQUENCE</scope>
    <source>
        <strain evidence="2">G01</strain>
        <tissue evidence="2">Leaf</tissue>
    </source>
</reference>
<comment type="caution">
    <text evidence="2">The sequence shown here is derived from an EMBL/GenBank/DDBJ whole genome shotgun (WGS) entry which is preliminary data.</text>
</comment>
<reference evidence="2" key="2">
    <citation type="journal article" date="2024" name="Plant">
        <title>Genomic evolution and insights into agronomic trait innovations of Sesamum species.</title>
        <authorList>
            <person name="Miao H."/>
            <person name="Wang L."/>
            <person name="Qu L."/>
            <person name="Liu H."/>
            <person name="Sun Y."/>
            <person name="Le M."/>
            <person name="Wang Q."/>
            <person name="Wei S."/>
            <person name="Zheng Y."/>
            <person name="Lin W."/>
            <person name="Duan Y."/>
            <person name="Cao H."/>
            <person name="Xiong S."/>
            <person name="Wang X."/>
            <person name="Wei L."/>
            <person name="Li C."/>
            <person name="Ma Q."/>
            <person name="Ju M."/>
            <person name="Zhao R."/>
            <person name="Li G."/>
            <person name="Mu C."/>
            <person name="Tian Q."/>
            <person name="Mei H."/>
            <person name="Zhang T."/>
            <person name="Gao T."/>
            <person name="Zhang H."/>
        </authorList>
    </citation>
    <scope>NUCLEOTIDE SEQUENCE</scope>
    <source>
        <strain evidence="2">G01</strain>
    </source>
</reference>
<feature type="compositionally biased region" description="Basic residues" evidence="1">
    <location>
        <begin position="73"/>
        <end position="95"/>
    </location>
</feature>
<evidence type="ECO:0000313" key="2">
    <source>
        <dbReference type="EMBL" id="KAL0339186.1"/>
    </source>
</evidence>
<accession>A0AAW2N9V3</accession>
<sequence>MNIPLQPPGIASCLNPCGTLRVRGICPKKWQRPLGCLWLGNRQLPSQSLASDDHTPPDWGGRRTGRSSPIVLGRRRRRRCRNMASRASRRDRGRTRPQSLQGRPRMSSGRTFSPLISRGRDPPRRPDSSTMFFSEKLAKHDVAYKRINLLR</sequence>
<evidence type="ECO:0000256" key="1">
    <source>
        <dbReference type="SAM" id="MobiDB-lite"/>
    </source>
</evidence>
<feature type="compositionally biased region" description="Basic and acidic residues" evidence="1">
    <location>
        <begin position="118"/>
        <end position="127"/>
    </location>
</feature>
<dbReference type="EMBL" id="JACGWK010000008">
    <property type="protein sequence ID" value="KAL0339186.1"/>
    <property type="molecule type" value="Genomic_DNA"/>
</dbReference>
<name>A0AAW2N9V3_9LAMI</name>
<protein>
    <submittedName>
        <fullName evidence="2">Uncharacterized protein</fullName>
    </submittedName>
</protein>
<feature type="region of interest" description="Disordered" evidence="1">
    <location>
        <begin position="47"/>
        <end position="130"/>
    </location>
</feature>
<proteinExistence type="predicted"/>
<organism evidence="2">
    <name type="scientific">Sesamum angustifolium</name>
    <dbReference type="NCBI Taxonomy" id="2727405"/>
    <lineage>
        <taxon>Eukaryota</taxon>
        <taxon>Viridiplantae</taxon>
        <taxon>Streptophyta</taxon>
        <taxon>Embryophyta</taxon>
        <taxon>Tracheophyta</taxon>
        <taxon>Spermatophyta</taxon>
        <taxon>Magnoliopsida</taxon>
        <taxon>eudicotyledons</taxon>
        <taxon>Gunneridae</taxon>
        <taxon>Pentapetalae</taxon>
        <taxon>asterids</taxon>
        <taxon>lamiids</taxon>
        <taxon>Lamiales</taxon>
        <taxon>Pedaliaceae</taxon>
        <taxon>Sesamum</taxon>
    </lineage>
</organism>